<evidence type="ECO:0000313" key="1">
    <source>
        <dbReference type="EMBL" id="KAF7999007.1"/>
    </source>
</evidence>
<gene>
    <name evidence="1" type="ORF">HF325_006539</name>
</gene>
<protein>
    <submittedName>
        <fullName evidence="1">Uncharacterized protein</fullName>
    </submittedName>
</protein>
<reference evidence="1" key="1">
    <citation type="submission" date="2020-10" db="EMBL/GenBank/DDBJ databases">
        <title>The Whole-Genome Sequence of Metschnikowia persimmonesis, a Novel Endophytic Yeast Species Isolated from Medicinal Plant Diospyros kaki Thumb.</title>
        <authorList>
            <person name="Rahmat E."/>
            <person name="Kang Y."/>
        </authorList>
    </citation>
    <scope>NUCLEOTIDE SEQUENCE</scope>
    <source>
        <strain evidence="1">KIOM G15050</strain>
    </source>
</reference>
<keyword evidence="2" id="KW-1185">Reference proteome</keyword>
<organism evidence="1 2">
    <name type="scientific">Metschnikowia pulcherrima</name>
    <dbReference type="NCBI Taxonomy" id="27326"/>
    <lineage>
        <taxon>Eukaryota</taxon>
        <taxon>Fungi</taxon>
        <taxon>Dikarya</taxon>
        <taxon>Ascomycota</taxon>
        <taxon>Saccharomycotina</taxon>
        <taxon>Pichiomycetes</taxon>
        <taxon>Metschnikowiaceae</taxon>
        <taxon>Metschnikowia</taxon>
    </lineage>
</organism>
<sequence length="68" mass="8138">MQSTVFRLVQVLKLWNEMYQDMTDISVTESILFKTQRMRAEKTLLSMDRYIKSKKADTPRKLHKSKVD</sequence>
<dbReference type="Proteomes" id="UP000649328">
    <property type="component" value="Unassembled WGS sequence"/>
</dbReference>
<dbReference type="AlphaFoldDB" id="A0A8H7LBF1"/>
<proteinExistence type="predicted"/>
<dbReference type="EMBL" id="JACBPP010000010">
    <property type="protein sequence ID" value="KAF7999007.1"/>
    <property type="molecule type" value="Genomic_DNA"/>
</dbReference>
<comment type="caution">
    <text evidence="1">The sequence shown here is derived from an EMBL/GenBank/DDBJ whole genome shotgun (WGS) entry which is preliminary data.</text>
</comment>
<evidence type="ECO:0000313" key="2">
    <source>
        <dbReference type="Proteomes" id="UP000649328"/>
    </source>
</evidence>
<name>A0A8H7LBF1_9ASCO</name>
<accession>A0A8H7LBF1</accession>